<dbReference type="AlphaFoldDB" id="A0A482VT79"/>
<evidence type="ECO:0000256" key="4">
    <source>
        <dbReference type="ARBA" id="ARBA00023242"/>
    </source>
</evidence>
<feature type="region of interest" description="Disordered" evidence="5">
    <location>
        <begin position="180"/>
        <end position="259"/>
    </location>
</feature>
<dbReference type="STRING" id="1661398.A0A482VT79"/>
<feature type="domain" description="BRCT" evidence="7">
    <location>
        <begin position="118"/>
        <end position="140"/>
    </location>
</feature>
<dbReference type="Proteomes" id="UP000292052">
    <property type="component" value="Unassembled WGS sequence"/>
</dbReference>
<reference evidence="8 9" key="1">
    <citation type="submission" date="2017-03" db="EMBL/GenBank/DDBJ databases">
        <title>Genome of the blue death feigning beetle - Asbolus verrucosus.</title>
        <authorList>
            <person name="Rider S.D."/>
        </authorList>
    </citation>
    <scope>NUCLEOTIDE SEQUENCE [LARGE SCALE GENOMIC DNA]</scope>
    <source>
        <strain evidence="8">Butters</strain>
        <tissue evidence="8">Head and leg muscle</tissue>
    </source>
</reference>
<dbReference type="SUPFAM" id="SSF52113">
    <property type="entry name" value="BRCT domain"/>
    <property type="match status" value="1"/>
</dbReference>
<dbReference type="PANTHER" id="PTHR12221:SF6">
    <property type="entry name" value="PESCADILLO HOMOLOG"/>
    <property type="match status" value="1"/>
</dbReference>
<keyword evidence="3" id="KW-0698">rRNA processing</keyword>
<evidence type="ECO:0000313" key="8">
    <source>
        <dbReference type="EMBL" id="RZC35883.1"/>
    </source>
</evidence>
<dbReference type="InterPro" id="IPR001357">
    <property type="entry name" value="BRCT_dom"/>
</dbReference>
<feature type="compositionally biased region" description="Basic and acidic residues" evidence="5">
    <location>
        <begin position="235"/>
        <end position="259"/>
    </location>
</feature>
<dbReference type="EMBL" id="QDEB01067136">
    <property type="protein sequence ID" value="RZC35883.1"/>
    <property type="molecule type" value="Genomic_DNA"/>
</dbReference>
<evidence type="ECO:0000256" key="3">
    <source>
        <dbReference type="ARBA" id="ARBA00022552"/>
    </source>
</evidence>
<dbReference type="GO" id="GO:0003723">
    <property type="term" value="F:RNA binding"/>
    <property type="evidence" value="ECO:0007669"/>
    <property type="project" value="TreeGrafter"/>
</dbReference>
<feature type="transmembrane region" description="Helical" evidence="6">
    <location>
        <begin position="7"/>
        <end position="27"/>
    </location>
</feature>
<evidence type="ECO:0000259" key="7">
    <source>
        <dbReference type="PROSITE" id="PS50172"/>
    </source>
</evidence>
<organism evidence="8 9">
    <name type="scientific">Asbolus verrucosus</name>
    <name type="common">Desert ironclad beetle</name>
    <dbReference type="NCBI Taxonomy" id="1661398"/>
    <lineage>
        <taxon>Eukaryota</taxon>
        <taxon>Metazoa</taxon>
        <taxon>Ecdysozoa</taxon>
        <taxon>Arthropoda</taxon>
        <taxon>Hexapoda</taxon>
        <taxon>Insecta</taxon>
        <taxon>Pterygota</taxon>
        <taxon>Neoptera</taxon>
        <taxon>Endopterygota</taxon>
        <taxon>Coleoptera</taxon>
        <taxon>Polyphaga</taxon>
        <taxon>Cucujiformia</taxon>
        <taxon>Tenebrionidae</taxon>
        <taxon>Pimeliinae</taxon>
        <taxon>Asbolus</taxon>
    </lineage>
</organism>
<evidence type="ECO:0000256" key="5">
    <source>
        <dbReference type="SAM" id="MobiDB-lite"/>
    </source>
</evidence>
<evidence type="ECO:0000256" key="2">
    <source>
        <dbReference type="ARBA" id="ARBA00022517"/>
    </source>
</evidence>
<keyword evidence="6" id="KW-0812">Transmembrane</keyword>
<proteinExistence type="predicted"/>
<dbReference type="GO" id="GO:0070545">
    <property type="term" value="C:PeBoW complex"/>
    <property type="evidence" value="ECO:0007669"/>
    <property type="project" value="TreeGrafter"/>
</dbReference>
<keyword evidence="9" id="KW-1185">Reference proteome</keyword>
<comment type="caution">
    <text evidence="8">The sequence shown here is derived from an EMBL/GenBank/DDBJ whole genome shotgun (WGS) entry which is preliminary data.</text>
</comment>
<accession>A0A482VT79</accession>
<comment type="subcellular location">
    <subcellularLocation>
        <location evidence="1">Nucleus</location>
    </subcellularLocation>
</comment>
<dbReference type="Pfam" id="PF06732">
    <property type="entry name" value="Pescadillo_N"/>
    <property type="match status" value="1"/>
</dbReference>
<evidence type="ECO:0000313" key="9">
    <source>
        <dbReference type="Proteomes" id="UP000292052"/>
    </source>
</evidence>
<feature type="compositionally biased region" description="Acidic residues" evidence="5">
    <location>
        <begin position="197"/>
        <end position="220"/>
    </location>
</feature>
<keyword evidence="4" id="KW-0539">Nucleus</keyword>
<dbReference type="GO" id="GO:0000463">
    <property type="term" value="P:maturation of LSU-rRNA from tricistronic rRNA transcript (SSU-rRNA, 5.8S rRNA, LSU-rRNA)"/>
    <property type="evidence" value="ECO:0007669"/>
    <property type="project" value="TreeGrafter"/>
</dbReference>
<dbReference type="InterPro" id="IPR010613">
    <property type="entry name" value="PES"/>
</dbReference>
<dbReference type="InterPro" id="IPR036420">
    <property type="entry name" value="BRCT_dom_sf"/>
</dbReference>
<dbReference type="PANTHER" id="PTHR12221">
    <property type="entry name" value="PESCADILLO - RELATED"/>
    <property type="match status" value="1"/>
</dbReference>
<protein>
    <submittedName>
        <fullName evidence="8">Pescadillo N domain containing protein</fullName>
    </submittedName>
</protein>
<keyword evidence="2" id="KW-0690">Ribosome biogenesis</keyword>
<evidence type="ECO:0000256" key="1">
    <source>
        <dbReference type="ARBA" id="ARBA00004123"/>
    </source>
</evidence>
<dbReference type="PROSITE" id="PS50172">
    <property type="entry name" value="BRCT"/>
    <property type="match status" value="1"/>
</dbReference>
<keyword evidence="6" id="KW-1133">Transmembrane helix</keyword>
<gene>
    <name evidence="8" type="ORF">BDFB_004931</name>
</gene>
<name>A0A482VT79_ASBVE</name>
<keyword evidence="6" id="KW-0472">Membrane</keyword>
<dbReference type="OrthoDB" id="10264910at2759"/>
<evidence type="ECO:0000256" key="6">
    <source>
        <dbReference type="SAM" id="Phobius"/>
    </source>
</evidence>
<sequence>MEVDFKLMSIFVEFYTVMLGFINFRLYHSLNLYYPPKFSAVTQSQEEKEIVDENIFVSERISALNFSISKSSNVDIDEEVEIDNFSNEDSPEKIEEARTEAEKIKKLKTLFKGLKFYLNREWVFDCVNARELLPVNKYFMGEILPPHLSPFVNKNRDQQYIPPEEKALYDPSLLEELHKKEATDESDEEDYTNKDENEVDEQVEEEASENEDEDVEEEEASTSKKQKLSVTPGEVYKEVPWEKNRQERQEYKLREKLST</sequence>